<comment type="caution">
    <text evidence="1">The sequence shown here is derived from an EMBL/GenBank/DDBJ whole genome shotgun (WGS) entry which is preliminary data.</text>
</comment>
<dbReference type="OrthoDB" id="7018021at2"/>
<keyword evidence="2" id="KW-1185">Reference proteome</keyword>
<dbReference type="Proteomes" id="UP000309819">
    <property type="component" value="Unassembled WGS sequence"/>
</dbReference>
<accession>A0A5R8YZM9</accession>
<name>A0A5R8YZM9_9PSED</name>
<sequence>MSAPSLAHSRAAFHREHQAAARELAQYLLSRREALQGGWLTWVAGQLYALSPAPFAAMVRRELEQLNQG</sequence>
<dbReference type="RefSeq" id="WP_138220063.1">
    <property type="nucleotide sequence ID" value="NZ_VAUO01000006.1"/>
</dbReference>
<reference evidence="1 2" key="1">
    <citation type="submission" date="2019-05" db="EMBL/GenBank/DDBJ databases">
        <title>Pseudomonas sp. SC006 isolated from lettuce that can produce HBGAs.</title>
        <authorList>
            <person name="Wang D."/>
            <person name="Liao N."/>
            <person name="Liu D."/>
            <person name="Zhang Z."/>
            <person name="Zou S."/>
        </authorList>
    </citation>
    <scope>NUCLEOTIDE SEQUENCE [LARGE SCALE GENOMIC DNA]</scope>
    <source>
        <strain evidence="1 2">SC006</strain>
    </source>
</reference>
<organism evidence="1 2">
    <name type="scientific">Pseudomonas mosselii</name>
    <dbReference type="NCBI Taxonomy" id="78327"/>
    <lineage>
        <taxon>Bacteria</taxon>
        <taxon>Pseudomonadati</taxon>
        <taxon>Pseudomonadota</taxon>
        <taxon>Gammaproteobacteria</taxon>
        <taxon>Pseudomonadales</taxon>
        <taxon>Pseudomonadaceae</taxon>
        <taxon>Pseudomonas</taxon>
    </lineage>
</organism>
<proteinExistence type="predicted"/>
<evidence type="ECO:0000313" key="2">
    <source>
        <dbReference type="Proteomes" id="UP000309819"/>
    </source>
</evidence>
<dbReference type="EMBL" id="VAUO01000006">
    <property type="protein sequence ID" value="TLP58992.1"/>
    <property type="molecule type" value="Genomic_DNA"/>
</dbReference>
<evidence type="ECO:0000313" key="1">
    <source>
        <dbReference type="EMBL" id="TLP58992.1"/>
    </source>
</evidence>
<gene>
    <name evidence="1" type="ORF">FEM01_13870</name>
</gene>
<protein>
    <submittedName>
        <fullName evidence="1">Uncharacterized protein</fullName>
    </submittedName>
</protein>
<dbReference type="AlphaFoldDB" id="A0A5R8YZM9"/>